<name>A0ABW6RS89_9NOCA</name>
<accession>A0ABW6RS89</accession>
<evidence type="ECO:0000313" key="1">
    <source>
        <dbReference type="EMBL" id="MFF3566875.1"/>
    </source>
</evidence>
<reference evidence="1 2" key="1">
    <citation type="submission" date="2024-10" db="EMBL/GenBank/DDBJ databases">
        <title>The Natural Products Discovery Center: Release of the First 8490 Sequenced Strains for Exploring Actinobacteria Biosynthetic Diversity.</title>
        <authorList>
            <person name="Kalkreuter E."/>
            <person name="Kautsar S.A."/>
            <person name="Yang D."/>
            <person name="Bader C.D."/>
            <person name="Teijaro C.N."/>
            <person name="Fluegel L."/>
            <person name="Davis C.M."/>
            <person name="Simpson J.R."/>
            <person name="Lauterbach L."/>
            <person name="Steele A.D."/>
            <person name="Gui C."/>
            <person name="Meng S."/>
            <person name="Li G."/>
            <person name="Viehrig K."/>
            <person name="Ye F."/>
            <person name="Su P."/>
            <person name="Kiefer A.F."/>
            <person name="Nichols A."/>
            <person name="Cepeda A.J."/>
            <person name="Yan W."/>
            <person name="Fan B."/>
            <person name="Jiang Y."/>
            <person name="Adhikari A."/>
            <person name="Zheng C.-J."/>
            <person name="Schuster L."/>
            <person name="Cowan T.M."/>
            <person name="Smanski M.J."/>
            <person name="Chevrette M.G."/>
            <person name="De Carvalho L.P.S."/>
            <person name="Shen B."/>
        </authorList>
    </citation>
    <scope>NUCLEOTIDE SEQUENCE [LARGE SCALE GENOMIC DNA]</scope>
    <source>
        <strain evidence="1 2">NPDC002593</strain>
    </source>
</reference>
<keyword evidence="2" id="KW-1185">Reference proteome</keyword>
<comment type="caution">
    <text evidence="1">The sequence shown here is derived from an EMBL/GenBank/DDBJ whole genome shotgun (WGS) entry which is preliminary data.</text>
</comment>
<organism evidence="1 2">
    <name type="scientific">Nocardia jiangxiensis</name>
    <dbReference type="NCBI Taxonomy" id="282685"/>
    <lineage>
        <taxon>Bacteria</taxon>
        <taxon>Bacillati</taxon>
        <taxon>Actinomycetota</taxon>
        <taxon>Actinomycetes</taxon>
        <taxon>Mycobacteriales</taxon>
        <taxon>Nocardiaceae</taxon>
        <taxon>Nocardia</taxon>
    </lineage>
</organism>
<dbReference type="EMBL" id="JBIAQY010000001">
    <property type="protein sequence ID" value="MFF3566875.1"/>
    <property type="molecule type" value="Genomic_DNA"/>
</dbReference>
<dbReference type="RefSeq" id="WP_387402549.1">
    <property type="nucleotide sequence ID" value="NZ_JBIAQY010000001.1"/>
</dbReference>
<protein>
    <submittedName>
        <fullName evidence="1">Uncharacterized protein</fullName>
    </submittedName>
</protein>
<dbReference type="Proteomes" id="UP001601992">
    <property type="component" value="Unassembled WGS sequence"/>
</dbReference>
<gene>
    <name evidence="1" type="ORF">ACFYXQ_03740</name>
</gene>
<evidence type="ECO:0000313" key="2">
    <source>
        <dbReference type="Proteomes" id="UP001601992"/>
    </source>
</evidence>
<proteinExistence type="predicted"/>
<sequence length="118" mass="13135">MIEPEHLNIARAIHCGKDKIALVTAVIERGPVSKPDTTGNRDRGKGGAGLCSSEVLDTVQLRPHTDGIPVRELFTTTPFEPADSVTPCDIGCQRRRINTDFLPYFVINFRWIPKLFMS</sequence>